<evidence type="ECO:0000313" key="3">
    <source>
        <dbReference type="Proteomes" id="UP000228934"/>
    </source>
</evidence>
<evidence type="ECO:0000256" key="1">
    <source>
        <dbReference type="SAM" id="MobiDB-lite"/>
    </source>
</evidence>
<protein>
    <submittedName>
        <fullName evidence="2">Uncharacterized protein</fullName>
    </submittedName>
</protein>
<gene>
    <name evidence="2" type="ORF">AB205_0042950</name>
</gene>
<evidence type="ECO:0000313" key="2">
    <source>
        <dbReference type="EMBL" id="PIN95362.1"/>
    </source>
</evidence>
<keyword evidence="3" id="KW-1185">Reference proteome</keyword>
<sequence>MRRRRQRAEEQESSMSATCSVIQSEGETQEEEAEAATPTSSEAEQEVEETCPVVAVGDEEEQPDAADPGSEVFILHLHLVDEGLDLPASGWADCPSSPAGSTGHVLLHTSSLSPHLDTPIGASSPVRPGVDSPSAPGPVHIPPPELHVNDYL</sequence>
<dbReference type="EMBL" id="KV922759">
    <property type="protein sequence ID" value="PIN95362.1"/>
    <property type="molecule type" value="Genomic_DNA"/>
</dbReference>
<dbReference type="Proteomes" id="UP000228934">
    <property type="component" value="Unassembled WGS sequence"/>
</dbReference>
<reference evidence="3" key="1">
    <citation type="journal article" date="2017" name="Nat. Commun.">
        <title>The North American bullfrog draft genome provides insight into hormonal regulation of long noncoding RNA.</title>
        <authorList>
            <person name="Hammond S.A."/>
            <person name="Warren R.L."/>
            <person name="Vandervalk B.P."/>
            <person name="Kucuk E."/>
            <person name="Khan H."/>
            <person name="Gibb E.A."/>
            <person name="Pandoh P."/>
            <person name="Kirk H."/>
            <person name="Zhao Y."/>
            <person name="Jones M."/>
            <person name="Mungall A.J."/>
            <person name="Coope R."/>
            <person name="Pleasance S."/>
            <person name="Moore R.A."/>
            <person name="Holt R.A."/>
            <person name="Round J.M."/>
            <person name="Ohora S."/>
            <person name="Walle B.V."/>
            <person name="Veldhoen N."/>
            <person name="Helbing C.C."/>
            <person name="Birol I."/>
        </authorList>
    </citation>
    <scope>NUCLEOTIDE SEQUENCE [LARGE SCALE GENOMIC DNA]</scope>
</reference>
<name>A0A2G9NXA7_AQUCT</name>
<feature type="region of interest" description="Disordered" evidence="1">
    <location>
        <begin position="1"/>
        <end position="50"/>
    </location>
</feature>
<feature type="region of interest" description="Disordered" evidence="1">
    <location>
        <begin position="116"/>
        <end position="152"/>
    </location>
</feature>
<accession>A0A2G9NXA7</accession>
<organism evidence="2 3">
    <name type="scientific">Aquarana catesbeiana</name>
    <name type="common">American bullfrog</name>
    <name type="synonym">Rana catesbeiana</name>
    <dbReference type="NCBI Taxonomy" id="8400"/>
    <lineage>
        <taxon>Eukaryota</taxon>
        <taxon>Metazoa</taxon>
        <taxon>Chordata</taxon>
        <taxon>Craniata</taxon>
        <taxon>Vertebrata</taxon>
        <taxon>Euteleostomi</taxon>
        <taxon>Amphibia</taxon>
        <taxon>Batrachia</taxon>
        <taxon>Anura</taxon>
        <taxon>Neobatrachia</taxon>
        <taxon>Ranoidea</taxon>
        <taxon>Ranidae</taxon>
        <taxon>Aquarana</taxon>
    </lineage>
</organism>
<feature type="compositionally biased region" description="Pro residues" evidence="1">
    <location>
        <begin position="135"/>
        <end position="145"/>
    </location>
</feature>
<dbReference type="AlphaFoldDB" id="A0A2G9NXA7"/>
<proteinExistence type="predicted"/>